<proteinExistence type="predicted"/>
<dbReference type="GO" id="GO:0003723">
    <property type="term" value="F:RNA binding"/>
    <property type="evidence" value="ECO:0007669"/>
    <property type="project" value="UniProtKB-KW"/>
</dbReference>
<dbReference type="OrthoDB" id="6513042at2759"/>
<evidence type="ECO:0000313" key="4">
    <source>
        <dbReference type="Proteomes" id="UP000740883"/>
    </source>
</evidence>
<protein>
    <submittedName>
        <fullName evidence="3">RNA-dependent RNA polymerase 1</fullName>
    </submittedName>
</protein>
<keyword evidence="3" id="KW-0696">RNA-directed RNA polymerase</keyword>
<evidence type="ECO:0000256" key="1">
    <source>
        <dbReference type="SAM" id="MobiDB-lite"/>
    </source>
</evidence>
<keyword evidence="3" id="KW-0548">Nucleotidyltransferase</keyword>
<feature type="domain" description="RDRP core" evidence="2">
    <location>
        <begin position="810"/>
        <end position="1409"/>
    </location>
</feature>
<keyword evidence="4" id="KW-1185">Reference proteome</keyword>
<reference evidence="3 4" key="1">
    <citation type="journal article" date="2020" name="Genome Biol. Evol.">
        <title>Comparative genomics of strictly vertically transmitted, feminizing microsporidia endosymbionts of amphipod crustaceans.</title>
        <authorList>
            <person name="Cormier A."/>
            <person name="Chebbi M.A."/>
            <person name="Giraud I."/>
            <person name="Wattier R."/>
            <person name="Teixeira M."/>
            <person name="Gilbert C."/>
            <person name="Rigaud T."/>
            <person name="Cordaux R."/>
        </authorList>
    </citation>
    <scope>NUCLEOTIDE SEQUENCE [LARGE SCALE GENOMIC DNA]</scope>
    <source>
        <strain evidence="3 4">Ou3-Ou53</strain>
    </source>
</reference>
<feature type="region of interest" description="Disordered" evidence="1">
    <location>
        <begin position="1"/>
        <end position="32"/>
    </location>
</feature>
<dbReference type="InterPro" id="IPR007855">
    <property type="entry name" value="RDRP"/>
</dbReference>
<evidence type="ECO:0000259" key="2">
    <source>
        <dbReference type="Pfam" id="PF05183"/>
    </source>
</evidence>
<dbReference type="InterPro" id="IPR057596">
    <property type="entry name" value="RDRP_core"/>
</dbReference>
<accession>A0A9P6H2X8</accession>
<dbReference type="EMBL" id="SBJO01000019">
    <property type="protein sequence ID" value="KAF9764517.1"/>
    <property type="molecule type" value="Genomic_DNA"/>
</dbReference>
<evidence type="ECO:0000313" key="3">
    <source>
        <dbReference type="EMBL" id="KAF9764517.1"/>
    </source>
</evidence>
<name>A0A9P6H2X8_9MICR</name>
<dbReference type="Proteomes" id="UP000740883">
    <property type="component" value="Unassembled WGS sequence"/>
</dbReference>
<dbReference type="PANTHER" id="PTHR23079">
    <property type="entry name" value="RNA-DEPENDENT RNA POLYMERASE"/>
    <property type="match status" value="1"/>
</dbReference>
<feature type="compositionally biased region" description="Polar residues" evidence="1">
    <location>
        <begin position="9"/>
        <end position="32"/>
    </location>
</feature>
<dbReference type="GO" id="GO:0030422">
    <property type="term" value="P:siRNA processing"/>
    <property type="evidence" value="ECO:0007669"/>
    <property type="project" value="TreeGrafter"/>
</dbReference>
<dbReference type="Pfam" id="PF05183">
    <property type="entry name" value="RdRP"/>
    <property type="match status" value="1"/>
</dbReference>
<comment type="caution">
    <text evidence="3">The sequence shown here is derived from an EMBL/GenBank/DDBJ whole genome shotgun (WGS) entry which is preliminary data.</text>
</comment>
<keyword evidence="3" id="KW-0808">Transferase</keyword>
<organism evidence="3 4">
    <name type="scientific">Nosema granulosis</name>
    <dbReference type="NCBI Taxonomy" id="83296"/>
    <lineage>
        <taxon>Eukaryota</taxon>
        <taxon>Fungi</taxon>
        <taxon>Fungi incertae sedis</taxon>
        <taxon>Microsporidia</taxon>
        <taxon>Nosematidae</taxon>
        <taxon>Nosema</taxon>
    </lineage>
</organism>
<sequence length="2116" mass="245407">MKNHRDRFYSNNNKNENPRTQRNNTGASFSGIVKNTKNNNVFLYNPDREVLKNGVISISGLLTKSERAINRLVIVLSSQTLSNADLYSTKVLEAAANNTVVKFVKFAELTNVYCEIVEEASKFRTALIFDDIQNLDDIKTISKNSHTFKEKFCYVLALTSSPTVFLEFKNSLENIFMAFFYNRKNYFKYFQTVFNESNLVVYKDIENELYLDKNSGETCIDSKFATLSRFINDLKMGNISDDMFCGAKESLKTLGVRLMYLLFNGVYDTDFILKFIVREQVYSFIKKHLEHLHHISDRLIRLKDILEMPQSNNVVIVFKKKGLIDIMSSMIQHYCPSSGVEKSNDSFVKILLLKNGSITRSITLVDHKEYVASNLLYDCTIFFDYIQSKIPKSTFILLTPSQKEQFTKQMESEKALEKKEVEEVISGTNPNVKPSKGDVKIKLHRKEQISNEDLISVCNENAFIIKDFNPTEKIVIVEKSHNLSYFGVKIANSLSCGVEVEGFRGYFEQFSIVGENVDFGVVTSFNTFSDVHSLDMKTFVFLKNGVIILYCMNDSTIFKIKINNSCIERHILVDKQELNVDIYICIGKRPKIYEANRTSTRLAKLKVNNRTRDRYDIFESLQWNRASLKEVPFIEHRSDVRVRINLKNNADQQKLRDVLASSSNYRGNKENGDLNKSRNNYTGYRKTKLYDIIDSLVSVFNRFNNGQVIFTKILGEQNNKLSTNTIYDYFKDIEFSEYYYLVCLLSQKGRFFHFNLDIEDCEIIKKNVKDTVMFLMAKINTRFLNIKMILQTSKPKKQAPSPQLMRHVIITPLSIFYKFPISFDKNRVLREFDHEKFLRVSLREEDKNSKVKDSTTKDQNMIYEYYRTILLDGLFIGERKYFFLAMTMSQMRLHSAWFITPYFCDNVLIGPDYIRTWLGNFSEIKNIGKYAMRLGQPLSSTYATVNMEKFLEAEDIERGKHVFSDGVGLISFSAARDISTILGLTYIPSAFQVRFAGFKGVVGVHPLVEEDAEYFKKRSRIFKINDTQNSSLCEDTSVNLFEEIRNKLIDNLYLKPTDQIKRKKNSIPNLIMRPSMKKFLSDHRNVEVVTHAVAQPCYLNRQYIMLLEGLGVDLNVFLQHHDDYLFNHLSDIYNNPNDYIKRHFGLFPLDFKIENSRIVKKLITAILNKHVGDFYKKNRILVRKGSVLMGVLDELAILGENEVFIKIKKDLIAKNEGFVVDGDYFVVTGPVAVMKNPCLHPGDIRTVMAVDKPELRYLQNVLVFNQKGSRPLPNMCSGSDLDGDMYTVLWDPSLLPRESFEPSEYQGSIVLNKEMVSSRDIVNFYIRYIRNYHLGGIAHAHLVYCDEKDIKHENSILLAELFNKSIDFPKTGFMATVPETLIPRRYPDFMESKINTYPSFKTVGILFRRGGEVNLNSNLKCECRSCLERAIRALPRNVRLVVEASAIKYKEVEHSTRNSNILSAYKSDIRGIMEKHGFKKEEMAFLNFSGEDEAQEEILVDLKGIFNKFRMMVRDRKADCQELLMQSEACGENINSLPLHFPIHKNESQKFIYSQKLIDKNLFNRISKDGRFILNSNVEIKIEGKGLDVEEIIGNKQAVLEAWVDENLYLEMLNIESLKDESFSEIFNLLFIGKFFTIESFDLVCLFFIHLFGKLKSSKNNFTNNSLEICRILQEISRDFYSKAATVPFCHFINREILGKNAVYSVKNQSKNTYNIKQKFEENPQRIKAIIDNLSRILSTVSMLVVLNINFLEKVLHVLNIKRVEDIKPRLSTDLRVKIESYSHLIINGMFDSSDELKLESYEGPKKDTHADRPLYQPILLNKGFCDQETYKDNLREFFINIFLGGIPETGNHLGIFFQVTATPGKFYLYNVDSSSVNTILTIDQLKAKTLFYKNENNDRTSLKSYFYNYSEIFYKDLRQGYIKSKGIVFHEKEYEYILSMFKENVRYQIYFDKKLSVSRISKNKKVKGKAYIIKESSNSNDQSTNCPKDIHFELSYEEIIFDGKSNCYDEVEKKMFSGNILSIKNDEYVLDSSLGDCRKFRFEINTTIAVKNGLPISLSNRQVLTPGRNPLVLDNKNTRLALYSTVTRIFEKKKELKLYIEDFETIWKCYTTYYC</sequence>
<dbReference type="GO" id="GO:0031380">
    <property type="term" value="C:nuclear RNA-directed RNA polymerase complex"/>
    <property type="evidence" value="ECO:0007669"/>
    <property type="project" value="TreeGrafter"/>
</dbReference>
<dbReference type="GO" id="GO:0003968">
    <property type="term" value="F:RNA-directed RNA polymerase activity"/>
    <property type="evidence" value="ECO:0007669"/>
    <property type="project" value="UniProtKB-KW"/>
</dbReference>
<gene>
    <name evidence="3" type="primary">RDR1</name>
    <name evidence="3" type="ORF">NGRA_0495</name>
</gene>
<dbReference type="PANTHER" id="PTHR23079:SF55">
    <property type="entry name" value="RNA-DIRECTED RNA POLYMERASE"/>
    <property type="match status" value="1"/>
</dbReference>